<evidence type="ECO:0000313" key="2">
    <source>
        <dbReference type="EMBL" id="SER54022.1"/>
    </source>
</evidence>
<feature type="transmembrane region" description="Helical" evidence="1">
    <location>
        <begin position="12"/>
        <end position="33"/>
    </location>
</feature>
<dbReference type="Proteomes" id="UP000183210">
    <property type="component" value="Unassembled WGS sequence"/>
</dbReference>
<evidence type="ECO:0000313" key="3">
    <source>
        <dbReference type="Proteomes" id="UP000183210"/>
    </source>
</evidence>
<keyword evidence="1" id="KW-0472">Membrane</keyword>
<protein>
    <submittedName>
        <fullName evidence="2">Uncharacterized protein</fullName>
    </submittedName>
</protein>
<reference evidence="2 3" key="1">
    <citation type="submission" date="2016-10" db="EMBL/GenBank/DDBJ databases">
        <authorList>
            <person name="Varghese N."/>
            <person name="Submissions S."/>
        </authorList>
    </citation>
    <scope>NUCLEOTIDE SEQUENCE [LARGE SCALE GENOMIC DNA]</scope>
    <source>
        <strain evidence="2 3">LMG 21974</strain>
    </source>
</reference>
<proteinExistence type="predicted"/>
<gene>
    <name evidence="2" type="ORF">SAMN05216409_1407</name>
</gene>
<evidence type="ECO:0000256" key="1">
    <source>
        <dbReference type="SAM" id="Phobius"/>
    </source>
</evidence>
<dbReference type="EMBL" id="FOEV01000040">
    <property type="protein sequence ID" value="SER54022.1"/>
    <property type="molecule type" value="Genomic_DNA"/>
</dbReference>
<accession>A0A9X8QM60</accession>
<dbReference type="AlphaFoldDB" id="A0A9X8QM60"/>
<organism evidence="2 3">
    <name type="scientific">Pseudomonas lutea</name>
    <dbReference type="NCBI Taxonomy" id="243924"/>
    <lineage>
        <taxon>Bacteria</taxon>
        <taxon>Pseudomonadati</taxon>
        <taxon>Pseudomonadota</taxon>
        <taxon>Gammaproteobacteria</taxon>
        <taxon>Pseudomonadales</taxon>
        <taxon>Pseudomonadaceae</taxon>
        <taxon>Pseudomonas</taxon>
    </lineage>
</organism>
<sequence>MTTRQALRRRLIWQGCFTSISLYTLVIVCMGVAGRVTA</sequence>
<name>A0A9X8QM60_9PSED</name>
<keyword evidence="1" id="KW-0812">Transmembrane</keyword>
<comment type="caution">
    <text evidence="2">The sequence shown here is derived from an EMBL/GenBank/DDBJ whole genome shotgun (WGS) entry which is preliminary data.</text>
</comment>
<keyword evidence="1" id="KW-1133">Transmembrane helix</keyword>